<organism evidence="1 2">
    <name type="scientific">Cupriavidus taiwanensis</name>
    <dbReference type="NCBI Taxonomy" id="164546"/>
    <lineage>
        <taxon>Bacteria</taxon>
        <taxon>Pseudomonadati</taxon>
        <taxon>Pseudomonadota</taxon>
        <taxon>Betaproteobacteria</taxon>
        <taxon>Burkholderiales</taxon>
        <taxon>Burkholderiaceae</taxon>
        <taxon>Cupriavidus</taxon>
    </lineage>
</organism>
<geneLocation type="plasmid" evidence="1">
    <name>III</name>
</geneLocation>
<gene>
    <name evidence="1" type="primary">tmoB</name>
    <name evidence="1" type="ORF">CT19425_P70012</name>
</gene>
<name>A0A375IW82_9BURK</name>
<keyword evidence="1" id="KW-0503">Monooxygenase</keyword>
<dbReference type="CDD" id="cd17042">
    <property type="entry name" value="Ubl_TmoB"/>
    <property type="match status" value="1"/>
</dbReference>
<dbReference type="Gene3D" id="3.10.20.270">
    <property type="entry name" value="TmoB-like"/>
    <property type="match status" value="1"/>
</dbReference>
<dbReference type="SUPFAM" id="SSF110814">
    <property type="entry name" value="TmoB-like"/>
    <property type="match status" value="1"/>
</dbReference>
<proteinExistence type="predicted"/>
<evidence type="ECO:0000313" key="1">
    <source>
        <dbReference type="EMBL" id="SPK77672.1"/>
    </source>
</evidence>
<reference evidence="1 2" key="1">
    <citation type="submission" date="2018-01" db="EMBL/GenBank/DDBJ databases">
        <authorList>
            <person name="Gaut B.S."/>
            <person name="Morton B.R."/>
            <person name="Clegg M.T."/>
            <person name="Duvall M.R."/>
        </authorList>
    </citation>
    <scope>NUCLEOTIDE SEQUENCE [LARGE SCALE GENOMIC DNA]</scope>
    <source>
        <strain evidence="1">Cupriavidus taiwanensis LMG 19425</strain>
        <plasmid evidence="2">Plasmid iii</plasmid>
    </source>
</reference>
<dbReference type="Pfam" id="PF06234">
    <property type="entry name" value="TmoB"/>
    <property type="match status" value="1"/>
</dbReference>
<dbReference type="AlphaFoldDB" id="A0A375IW82"/>
<protein>
    <submittedName>
        <fullName evidence="1">Toluene-4-monooxygenase system protein B</fullName>
        <ecNumber evidence="1">1.14.13.-</ecNumber>
    </submittedName>
</protein>
<sequence>MRHQMDNDMALFPVISNFQYDFVLQLVAVDTENSMDEVAAAAAHHSVGRRVAPQPGKVLRVRRQGSDHFYPRDARLGDTDIKPMESLEFIFCDA</sequence>
<evidence type="ECO:0000313" key="2">
    <source>
        <dbReference type="Proteomes" id="UP000255505"/>
    </source>
</evidence>
<dbReference type="EMBL" id="LT991978">
    <property type="protein sequence ID" value="SPK77672.1"/>
    <property type="molecule type" value="Genomic_DNA"/>
</dbReference>
<dbReference type="EC" id="1.14.13.-" evidence="1"/>
<dbReference type="GO" id="GO:0004497">
    <property type="term" value="F:monooxygenase activity"/>
    <property type="evidence" value="ECO:0007669"/>
    <property type="project" value="UniProtKB-KW"/>
</dbReference>
<keyword evidence="1" id="KW-0560">Oxidoreductase</keyword>
<dbReference type="Proteomes" id="UP000255505">
    <property type="component" value="Plasmid III"/>
</dbReference>
<keyword evidence="1" id="KW-0614">Plasmid</keyword>
<dbReference type="InterPro" id="IPR009355">
    <property type="entry name" value="Toluene_mOase_B"/>
</dbReference>
<accession>A0A375IW82</accession>
<dbReference type="InterPro" id="IPR036713">
    <property type="entry name" value="TmoB-like_sf"/>
</dbReference>